<dbReference type="EMBL" id="BARU01025393">
    <property type="protein sequence ID" value="GAH65896.1"/>
    <property type="molecule type" value="Genomic_DNA"/>
</dbReference>
<sequence length="198" mass="21933">MLGASAIAGAKAAGYRSVGTMEFLRDQDGKFYFMEMNTRIQVEHPVTEMVSGIDLVQEQIKLAAGDKLSISQKDIKLSGHAIECRINAEDPENDFVPCPGKIEELHLPEGEGVRVDTHIYAGYTIPPFYDSLIAKLIVWGEDRETATERMAKALDELVIEGIKTTIPFHQKVIGSEIFKKGDLSTSFVDRLMEGEEKG</sequence>
<proteinExistence type="predicted"/>
<dbReference type="InterPro" id="IPR051602">
    <property type="entry name" value="ACC_Biotin_Carboxylase"/>
</dbReference>
<keyword evidence="3" id="KW-0067">ATP-binding</keyword>
<evidence type="ECO:0008006" key="7">
    <source>
        <dbReference type="Google" id="ProtNLM"/>
    </source>
</evidence>
<dbReference type="AlphaFoldDB" id="X1H6S2"/>
<name>X1H6S2_9ZZZZ</name>
<dbReference type="SMART" id="SM00878">
    <property type="entry name" value="Biotin_carb_C"/>
    <property type="match status" value="1"/>
</dbReference>
<dbReference type="InterPro" id="IPR005479">
    <property type="entry name" value="CPAse_ATP-bd"/>
</dbReference>
<evidence type="ECO:0000256" key="1">
    <source>
        <dbReference type="ARBA" id="ARBA00022598"/>
    </source>
</evidence>
<organism evidence="6">
    <name type="scientific">marine sediment metagenome</name>
    <dbReference type="NCBI Taxonomy" id="412755"/>
    <lineage>
        <taxon>unclassified sequences</taxon>
        <taxon>metagenomes</taxon>
        <taxon>ecological metagenomes</taxon>
    </lineage>
</organism>
<feature type="domain" description="ATP-grasp" evidence="4">
    <location>
        <begin position="10"/>
        <end position="64"/>
    </location>
</feature>
<evidence type="ECO:0000259" key="5">
    <source>
        <dbReference type="PROSITE" id="PS50979"/>
    </source>
</evidence>
<protein>
    <recommendedName>
        <fullName evidence="7">Biotin carboxylation domain-containing protein</fullName>
    </recommendedName>
</protein>
<feature type="domain" description="Biotin carboxylation" evidence="5">
    <location>
        <begin position="1"/>
        <end position="193"/>
    </location>
</feature>
<dbReference type="InterPro" id="IPR011764">
    <property type="entry name" value="Biotin_carboxylation_dom"/>
</dbReference>
<dbReference type="SUPFAM" id="SSF51246">
    <property type="entry name" value="Rudiment single hybrid motif"/>
    <property type="match status" value="1"/>
</dbReference>
<dbReference type="Gene3D" id="3.30.470.20">
    <property type="entry name" value="ATP-grasp fold, B domain"/>
    <property type="match status" value="1"/>
</dbReference>
<dbReference type="GO" id="GO:0046872">
    <property type="term" value="F:metal ion binding"/>
    <property type="evidence" value="ECO:0007669"/>
    <property type="project" value="InterPro"/>
</dbReference>
<dbReference type="InterPro" id="IPR005482">
    <property type="entry name" value="Biotin_COase_C"/>
</dbReference>
<evidence type="ECO:0000313" key="6">
    <source>
        <dbReference type="EMBL" id="GAH65896.1"/>
    </source>
</evidence>
<dbReference type="PANTHER" id="PTHR48095:SF2">
    <property type="entry name" value="BIOTIN CARBOXYLASE, CHLOROPLASTIC"/>
    <property type="match status" value="1"/>
</dbReference>
<dbReference type="Pfam" id="PF02786">
    <property type="entry name" value="CPSase_L_D2"/>
    <property type="match status" value="1"/>
</dbReference>
<dbReference type="PROSITE" id="PS50975">
    <property type="entry name" value="ATP_GRASP"/>
    <property type="match status" value="1"/>
</dbReference>
<dbReference type="PROSITE" id="PS50979">
    <property type="entry name" value="BC"/>
    <property type="match status" value="1"/>
</dbReference>
<keyword evidence="2" id="KW-0547">Nucleotide-binding</keyword>
<dbReference type="PROSITE" id="PS00867">
    <property type="entry name" value="CPSASE_2"/>
    <property type="match status" value="1"/>
</dbReference>
<evidence type="ECO:0000259" key="4">
    <source>
        <dbReference type="PROSITE" id="PS50975"/>
    </source>
</evidence>
<dbReference type="Pfam" id="PF02785">
    <property type="entry name" value="Biotin_carb_C"/>
    <property type="match status" value="1"/>
</dbReference>
<dbReference type="GO" id="GO:0016874">
    <property type="term" value="F:ligase activity"/>
    <property type="evidence" value="ECO:0007669"/>
    <property type="project" value="UniProtKB-KW"/>
</dbReference>
<evidence type="ECO:0000256" key="2">
    <source>
        <dbReference type="ARBA" id="ARBA00022741"/>
    </source>
</evidence>
<reference evidence="6" key="1">
    <citation type="journal article" date="2014" name="Front. Microbiol.">
        <title>High frequency of phylogenetically diverse reductive dehalogenase-homologous genes in deep subseafloor sedimentary metagenomes.</title>
        <authorList>
            <person name="Kawai M."/>
            <person name="Futagami T."/>
            <person name="Toyoda A."/>
            <person name="Takaki Y."/>
            <person name="Nishi S."/>
            <person name="Hori S."/>
            <person name="Arai W."/>
            <person name="Tsubouchi T."/>
            <person name="Morono Y."/>
            <person name="Uchiyama I."/>
            <person name="Ito T."/>
            <person name="Fujiyama A."/>
            <person name="Inagaki F."/>
            <person name="Takami H."/>
        </authorList>
    </citation>
    <scope>NUCLEOTIDE SEQUENCE</scope>
    <source>
        <strain evidence="6">Expedition CK06-06</strain>
    </source>
</reference>
<keyword evidence="1" id="KW-0436">Ligase</keyword>
<dbReference type="GO" id="GO:0005524">
    <property type="term" value="F:ATP binding"/>
    <property type="evidence" value="ECO:0007669"/>
    <property type="project" value="UniProtKB-KW"/>
</dbReference>
<dbReference type="InterPro" id="IPR011761">
    <property type="entry name" value="ATP-grasp"/>
</dbReference>
<accession>X1H6S2</accession>
<dbReference type="InterPro" id="IPR011054">
    <property type="entry name" value="Rudment_hybrid_motif"/>
</dbReference>
<dbReference type="PANTHER" id="PTHR48095">
    <property type="entry name" value="PYRUVATE CARBOXYLASE SUBUNIT A"/>
    <property type="match status" value="1"/>
</dbReference>
<dbReference type="SUPFAM" id="SSF56059">
    <property type="entry name" value="Glutathione synthetase ATP-binding domain-like"/>
    <property type="match status" value="1"/>
</dbReference>
<evidence type="ECO:0000256" key="3">
    <source>
        <dbReference type="ARBA" id="ARBA00022840"/>
    </source>
</evidence>
<comment type="caution">
    <text evidence="6">The sequence shown here is derived from an EMBL/GenBank/DDBJ whole genome shotgun (WGS) entry which is preliminary data.</text>
</comment>
<gene>
    <name evidence="6" type="ORF">S03H2_40918</name>
</gene>